<organism evidence="2 3">
    <name type="scientific">Larinioides sclopetarius</name>
    <dbReference type="NCBI Taxonomy" id="280406"/>
    <lineage>
        <taxon>Eukaryota</taxon>
        <taxon>Metazoa</taxon>
        <taxon>Ecdysozoa</taxon>
        <taxon>Arthropoda</taxon>
        <taxon>Chelicerata</taxon>
        <taxon>Arachnida</taxon>
        <taxon>Araneae</taxon>
        <taxon>Araneomorphae</taxon>
        <taxon>Entelegynae</taxon>
        <taxon>Araneoidea</taxon>
        <taxon>Araneidae</taxon>
        <taxon>Larinioides</taxon>
    </lineage>
</organism>
<feature type="compositionally biased region" description="Polar residues" evidence="1">
    <location>
        <begin position="172"/>
        <end position="182"/>
    </location>
</feature>
<feature type="compositionally biased region" description="Basic and acidic residues" evidence="1">
    <location>
        <begin position="347"/>
        <end position="357"/>
    </location>
</feature>
<feature type="region of interest" description="Disordered" evidence="1">
    <location>
        <begin position="128"/>
        <end position="202"/>
    </location>
</feature>
<feature type="compositionally biased region" description="Polar residues" evidence="1">
    <location>
        <begin position="381"/>
        <end position="406"/>
    </location>
</feature>
<dbReference type="Pfam" id="PF06881">
    <property type="entry name" value="Elongin_A"/>
    <property type="match status" value="1"/>
</dbReference>
<feature type="compositionally biased region" description="Polar residues" evidence="1">
    <location>
        <begin position="435"/>
        <end position="456"/>
    </location>
</feature>
<dbReference type="Gene3D" id="6.10.250.3180">
    <property type="match status" value="1"/>
</dbReference>
<keyword evidence="3" id="KW-1185">Reference proteome</keyword>
<feature type="compositionally biased region" description="Polar residues" evidence="1">
    <location>
        <begin position="305"/>
        <end position="316"/>
    </location>
</feature>
<dbReference type="EMBL" id="CAXIEN010000301">
    <property type="protein sequence ID" value="CAL1292174.1"/>
    <property type="molecule type" value="Genomic_DNA"/>
</dbReference>
<dbReference type="PANTHER" id="PTHR15141">
    <property type="entry name" value="TRANSCRIPTION ELONGATION FACTOR B POLYPEPTIDE 3"/>
    <property type="match status" value="1"/>
</dbReference>
<name>A0AAV2B9N5_9ARAC</name>
<evidence type="ECO:0008006" key="4">
    <source>
        <dbReference type="Google" id="ProtNLM"/>
    </source>
</evidence>
<dbReference type="GO" id="GO:0070449">
    <property type="term" value="C:elongin complex"/>
    <property type="evidence" value="ECO:0007669"/>
    <property type="project" value="InterPro"/>
</dbReference>
<protein>
    <recommendedName>
        <fullName evidence="4">Elongin-A</fullName>
    </recommendedName>
</protein>
<dbReference type="GO" id="GO:0006368">
    <property type="term" value="P:transcription elongation by RNA polymerase II"/>
    <property type="evidence" value="ECO:0007669"/>
    <property type="project" value="InterPro"/>
</dbReference>
<evidence type="ECO:0000313" key="2">
    <source>
        <dbReference type="EMBL" id="CAL1292174.1"/>
    </source>
</evidence>
<comment type="caution">
    <text evidence="2">The sequence shown here is derived from an EMBL/GenBank/DDBJ whole genome shotgun (WGS) entry which is preliminary data.</text>
</comment>
<gene>
    <name evidence="2" type="ORF">LARSCL_LOCUS17521</name>
</gene>
<feature type="compositionally biased region" description="Basic and acidic residues" evidence="1">
    <location>
        <begin position="496"/>
        <end position="512"/>
    </location>
</feature>
<feature type="compositionally biased region" description="Basic and acidic residues" evidence="1">
    <location>
        <begin position="317"/>
        <end position="326"/>
    </location>
</feature>
<dbReference type="Proteomes" id="UP001497382">
    <property type="component" value="Unassembled WGS sequence"/>
</dbReference>
<feature type="region of interest" description="Disordered" evidence="1">
    <location>
        <begin position="742"/>
        <end position="763"/>
    </location>
</feature>
<feature type="compositionally biased region" description="Polar residues" evidence="1">
    <location>
        <begin position="128"/>
        <end position="149"/>
    </location>
</feature>
<feature type="compositionally biased region" description="Low complexity" evidence="1">
    <location>
        <begin position="159"/>
        <end position="171"/>
    </location>
</feature>
<proteinExistence type="predicted"/>
<reference evidence="2 3" key="1">
    <citation type="submission" date="2024-04" db="EMBL/GenBank/DDBJ databases">
        <authorList>
            <person name="Rising A."/>
            <person name="Reimegard J."/>
            <person name="Sonavane S."/>
            <person name="Akerstrom W."/>
            <person name="Nylinder S."/>
            <person name="Hedman E."/>
            <person name="Kallberg Y."/>
        </authorList>
    </citation>
    <scope>NUCLEOTIDE SEQUENCE [LARGE SCALE GENOMIC DNA]</scope>
</reference>
<evidence type="ECO:0000256" key="1">
    <source>
        <dbReference type="SAM" id="MobiDB-lite"/>
    </source>
</evidence>
<feature type="region of interest" description="Disordered" evidence="1">
    <location>
        <begin position="305"/>
        <end position="474"/>
    </location>
</feature>
<feature type="compositionally biased region" description="Basic and acidic residues" evidence="1">
    <location>
        <begin position="424"/>
        <end position="434"/>
    </location>
</feature>
<sequence>MERCNDDHLNSFIIWCKQKIESNKNCTDMNESTQDYIEQLGELPIPPKTILIPRKKRFSSKEKELINYMKSVAHRFTKFKKDADIVTRKWQQQVRLFLRKDLPEKHYLERVDRNRRAMDKMIQSVSPRINGTWKTTRINGTWNTNQRNSGSDDRQNYHSSSSQEVESPDSQTANERSTSINHRSNHDNHSFVRKSSSPLQLEHPVSQNLHPAEFNANLSIDHKEVTPINKVQGSPVKPDDRFSIAMTENMFKAVKLKEPIKEENLSMLFSICKDMLYLPLNRYPHYVKMYGERLNSSDQIIKVNSDSSDCTKSLNGKTEKNKDSTHMPKIVHNSHNMPSTSQQGARESSKGCLESKHDKRRRHMESSQSAVKAKESKEEQQPPQDSKNLLSMSQQGAVESSKSCSGSKHDKKRRHMEGAQPVVKSKELKLEKQPTQDSKNLPSMSQHGGTESSKTCLVSKHDRKRNHMEISQSVVKTKELKEEQQPSQYSKLKHISRTEHVVKSRESKEEQQHAQGRTLKGKEIAQSVAKAYEFKEYQPAQDSKLKLDSKRALEARNCDKNHIKKRDSPDQSALIAITSSKKERMSLYHGGRKPEVLRLQDICIRTLIKAIKQTSDPTKYINRNVTFKILEPVLVLISPEKLHKLEEEMMYLKDDTDGVWRLCCERNFKSMFHLKTKDENWRTFYQRCRMECEERLRNVTASVSASVSKAKPDRQIKFTTVDGPPTKRQKPDYAMIAKSNANNSAIKPLPNSSHPSNSRSDVPVPLKGISNHIKPSHKIIKKDAPLMHKAKKTLGQLHRIHRN</sequence>
<feature type="compositionally biased region" description="Polar residues" evidence="1">
    <location>
        <begin position="193"/>
        <end position="202"/>
    </location>
</feature>
<dbReference type="InterPro" id="IPR051870">
    <property type="entry name" value="Elongin-A_domain"/>
</dbReference>
<dbReference type="AlphaFoldDB" id="A0AAV2B9N5"/>
<feature type="compositionally biased region" description="Polar residues" evidence="1">
    <location>
        <begin position="742"/>
        <end position="760"/>
    </location>
</feature>
<feature type="compositionally biased region" description="Polar residues" evidence="1">
    <location>
        <begin position="333"/>
        <end position="346"/>
    </location>
</feature>
<accession>A0AAV2B9N5</accession>
<dbReference type="PANTHER" id="PTHR15141:SF76">
    <property type="entry name" value="TRANSCRIPTION ELONGATION FACTOR B POLYPEPTIDE 3"/>
    <property type="match status" value="1"/>
</dbReference>
<dbReference type="InterPro" id="IPR010684">
    <property type="entry name" value="RNA_pol_II_trans_fac_SIII_A"/>
</dbReference>
<feature type="region of interest" description="Disordered" evidence="1">
    <location>
        <begin position="496"/>
        <end position="522"/>
    </location>
</feature>
<evidence type="ECO:0000313" key="3">
    <source>
        <dbReference type="Proteomes" id="UP001497382"/>
    </source>
</evidence>